<name>A0A0F9FR83_9ZZZZ</name>
<dbReference type="PANTHER" id="PTHR44591:SF3">
    <property type="entry name" value="RESPONSE REGULATORY DOMAIN-CONTAINING PROTEIN"/>
    <property type="match status" value="1"/>
</dbReference>
<accession>A0A0F9FR83</accession>
<reference evidence="3" key="1">
    <citation type="journal article" date="2015" name="Nature">
        <title>Complex archaea that bridge the gap between prokaryotes and eukaryotes.</title>
        <authorList>
            <person name="Spang A."/>
            <person name="Saw J.H."/>
            <person name="Jorgensen S.L."/>
            <person name="Zaremba-Niedzwiedzka K."/>
            <person name="Martijn J."/>
            <person name="Lind A.E."/>
            <person name="van Eijk R."/>
            <person name="Schleper C."/>
            <person name="Guy L."/>
            <person name="Ettema T.J."/>
        </authorList>
    </citation>
    <scope>NUCLEOTIDE SEQUENCE</scope>
</reference>
<protein>
    <recommendedName>
        <fullName evidence="2">Response regulatory domain-containing protein</fullName>
    </recommendedName>
</protein>
<organism evidence="3">
    <name type="scientific">marine sediment metagenome</name>
    <dbReference type="NCBI Taxonomy" id="412755"/>
    <lineage>
        <taxon>unclassified sequences</taxon>
        <taxon>metagenomes</taxon>
        <taxon>ecological metagenomes</taxon>
    </lineage>
</organism>
<dbReference type="SUPFAM" id="SSF52172">
    <property type="entry name" value="CheY-like"/>
    <property type="match status" value="1"/>
</dbReference>
<evidence type="ECO:0000313" key="3">
    <source>
        <dbReference type="EMBL" id="KKL59850.1"/>
    </source>
</evidence>
<dbReference type="GO" id="GO:0000160">
    <property type="term" value="P:phosphorelay signal transduction system"/>
    <property type="evidence" value="ECO:0007669"/>
    <property type="project" value="InterPro"/>
</dbReference>
<evidence type="ECO:0000259" key="2">
    <source>
        <dbReference type="PROSITE" id="PS50110"/>
    </source>
</evidence>
<keyword evidence="1" id="KW-0597">Phosphoprotein</keyword>
<evidence type="ECO:0000256" key="1">
    <source>
        <dbReference type="ARBA" id="ARBA00022553"/>
    </source>
</evidence>
<dbReference type="InterPro" id="IPR050595">
    <property type="entry name" value="Bact_response_regulator"/>
</dbReference>
<dbReference type="Pfam" id="PF00072">
    <property type="entry name" value="Response_reg"/>
    <property type="match status" value="1"/>
</dbReference>
<gene>
    <name evidence="3" type="ORF">LCGC14_2211200</name>
</gene>
<comment type="caution">
    <text evidence="3">The sequence shown here is derived from an EMBL/GenBank/DDBJ whole genome shotgun (WGS) entry which is preliminary data.</text>
</comment>
<proteinExistence type="predicted"/>
<dbReference type="SMART" id="SM00448">
    <property type="entry name" value="REC"/>
    <property type="match status" value="1"/>
</dbReference>
<feature type="domain" description="Response regulatory" evidence="2">
    <location>
        <begin position="9"/>
        <end position="125"/>
    </location>
</feature>
<dbReference type="PANTHER" id="PTHR44591">
    <property type="entry name" value="STRESS RESPONSE REGULATOR PROTEIN 1"/>
    <property type="match status" value="1"/>
</dbReference>
<dbReference type="InterPro" id="IPR011006">
    <property type="entry name" value="CheY-like_superfamily"/>
</dbReference>
<dbReference type="EMBL" id="LAZR01029347">
    <property type="protein sequence ID" value="KKL59850.1"/>
    <property type="molecule type" value="Genomic_DNA"/>
</dbReference>
<dbReference type="PROSITE" id="PS50110">
    <property type="entry name" value="RESPONSE_REGULATORY"/>
    <property type="match status" value="1"/>
</dbReference>
<dbReference type="AlphaFoldDB" id="A0A0F9FR83"/>
<sequence>MTESNRKLKILIVEDSLILAETFVEYLTDRGHDVMPIVTKGEEAVDAALKGLPDLVIMDINLEGVMSGIEVAEQIAEHNDSIGFYFVSAYSHLEYKDRLNKIRNYKYFQKPVRLEDLDYIISDYLSSSGKF</sequence>
<dbReference type="Gene3D" id="3.40.50.2300">
    <property type="match status" value="1"/>
</dbReference>
<dbReference type="InterPro" id="IPR001789">
    <property type="entry name" value="Sig_transdc_resp-reg_receiver"/>
</dbReference>